<dbReference type="OrthoDB" id="9780147at2"/>
<protein>
    <submittedName>
        <fullName evidence="7">Membrane protein</fullName>
    </submittedName>
</protein>
<gene>
    <name evidence="7" type="ORF">ATO11_02000</name>
</gene>
<dbReference type="EMBL" id="AQQZ01000001">
    <property type="protein sequence ID" value="KNG95403.1"/>
    <property type="molecule type" value="Genomic_DNA"/>
</dbReference>
<dbReference type="GO" id="GO:0015036">
    <property type="term" value="F:disulfide oxidoreductase activity"/>
    <property type="evidence" value="ECO:0007669"/>
    <property type="project" value="UniProtKB-ARBA"/>
</dbReference>
<evidence type="ECO:0000256" key="4">
    <source>
        <dbReference type="ARBA" id="ARBA00023284"/>
    </source>
</evidence>
<keyword evidence="1 5" id="KW-0732">Signal</keyword>
<dbReference type="InterPro" id="IPR013766">
    <property type="entry name" value="Thioredoxin_domain"/>
</dbReference>
<dbReference type="PANTHER" id="PTHR13887:SF14">
    <property type="entry name" value="DISULFIDE BOND FORMATION PROTEIN D"/>
    <property type="match status" value="1"/>
</dbReference>
<dbReference type="Proteomes" id="UP000036938">
    <property type="component" value="Unassembled WGS sequence"/>
</dbReference>
<feature type="chain" id="PRO_5005554329" evidence="5">
    <location>
        <begin position="24"/>
        <end position="244"/>
    </location>
</feature>
<dbReference type="STRING" id="1317121.ATO11_02000"/>
<evidence type="ECO:0000313" key="8">
    <source>
        <dbReference type="Proteomes" id="UP000036938"/>
    </source>
</evidence>
<dbReference type="PROSITE" id="PS51352">
    <property type="entry name" value="THIOREDOXIN_2"/>
    <property type="match status" value="1"/>
</dbReference>
<dbReference type="PANTHER" id="PTHR13887">
    <property type="entry name" value="GLUTATHIONE S-TRANSFERASE KAPPA"/>
    <property type="match status" value="1"/>
</dbReference>
<dbReference type="InterPro" id="IPR041205">
    <property type="entry name" value="ScsC_N"/>
</dbReference>
<keyword evidence="8" id="KW-1185">Reference proteome</keyword>
<evidence type="ECO:0000313" key="7">
    <source>
        <dbReference type="EMBL" id="KNG95403.1"/>
    </source>
</evidence>
<keyword evidence="4" id="KW-0676">Redox-active center</keyword>
<dbReference type="InterPro" id="IPR001853">
    <property type="entry name" value="DSBA-like_thioredoxin_dom"/>
</dbReference>
<dbReference type="PATRIC" id="fig|1317121.7.peg.402"/>
<feature type="domain" description="Thioredoxin" evidence="6">
    <location>
        <begin position="58"/>
        <end position="241"/>
    </location>
</feature>
<keyword evidence="3" id="KW-1015">Disulfide bond</keyword>
<proteinExistence type="predicted"/>
<dbReference type="InterPro" id="IPR017937">
    <property type="entry name" value="Thioredoxin_CS"/>
</dbReference>
<feature type="signal peptide" evidence="5">
    <location>
        <begin position="1"/>
        <end position="23"/>
    </location>
</feature>
<dbReference type="RefSeq" id="WP_050529136.1">
    <property type="nucleotide sequence ID" value="NZ_AQQZ01000001.1"/>
</dbReference>
<accession>A0A0L1JVI5</accession>
<dbReference type="Pfam" id="PF01323">
    <property type="entry name" value="DSBA"/>
    <property type="match status" value="1"/>
</dbReference>
<organism evidence="7 8">
    <name type="scientific">Pseudaestuariivita atlantica</name>
    <dbReference type="NCBI Taxonomy" id="1317121"/>
    <lineage>
        <taxon>Bacteria</taxon>
        <taxon>Pseudomonadati</taxon>
        <taxon>Pseudomonadota</taxon>
        <taxon>Alphaproteobacteria</taxon>
        <taxon>Rhodobacterales</taxon>
        <taxon>Paracoccaceae</taxon>
        <taxon>Pseudaestuariivita</taxon>
    </lineage>
</organism>
<dbReference type="CDD" id="cd03023">
    <property type="entry name" value="DsbA_Com1_like"/>
    <property type="match status" value="1"/>
</dbReference>
<evidence type="ECO:0000256" key="5">
    <source>
        <dbReference type="SAM" id="SignalP"/>
    </source>
</evidence>
<evidence type="ECO:0000256" key="1">
    <source>
        <dbReference type="ARBA" id="ARBA00022729"/>
    </source>
</evidence>
<sequence length="244" mass="27224">MTTRLLARTALCLAATFPMAVSADELSEDRVKELVYEAILENPQIIMDAVRLLEERQQQDQQAAASAMLENERDRLEQDPNGIVLGNPEGDVTVVEFFDYNCPYCRRVMPQVDALVAHDANVRLVYREWPILGEGSVFAARAALAARKQDKYEEFHVAMMGMEGRAVEASVLRIAREVGLDIDRLREDMEAPEVDEHIQTSMELTRALGFNGTPSFVIGDALIPGYVEADVLIEQVEVAREAAN</sequence>
<dbReference type="PROSITE" id="PS00194">
    <property type="entry name" value="THIOREDOXIN_1"/>
    <property type="match status" value="1"/>
</dbReference>
<keyword evidence="2" id="KW-0560">Oxidoreductase</keyword>
<name>A0A0L1JVI5_9RHOB</name>
<evidence type="ECO:0000256" key="2">
    <source>
        <dbReference type="ARBA" id="ARBA00023002"/>
    </source>
</evidence>
<dbReference type="Gene3D" id="3.40.30.10">
    <property type="entry name" value="Glutaredoxin"/>
    <property type="match status" value="1"/>
</dbReference>
<reference evidence="7 8" key="1">
    <citation type="journal article" date="2015" name="Int. J. Syst. Evol. Microbiol.">
        <title>Aestuariivita atlantica sp. nov., isolated from deep sea sediment of the Atlantic Ocean.</title>
        <authorList>
            <person name="Li G."/>
            <person name="Lai Q."/>
            <person name="Du Y."/>
            <person name="Liu X."/>
            <person name="Sun F."/>
            <person name="Shao Z."/>
        </authorList>
    </citation>
    <scope>NUCLEOTIDE SEQUENCE [LARGE SCALE GENOMIC DNA]</scope>
    <source>
        <strain evidence="7 8">22II-S11-z3</strain>
    </source>
</reference>
<dbReference type="AlphaFoldDB" id="A0A0L1JVI5"/>
<comment type="caution">
    <text evidence="7">The sequence shown here is derived from an EMBL/GenBank/DDBJ whole genome shotgun (WGS) entry which is preliminary data.</text>
</comment>
<dbReference type="InterPro" id="IPR036249">
    <property type="entry name" value="Thioredoxin-like_sf"/>
</dbReference>
<evidence type="ECO:0000259" key="6">
    <source>
        <dbReference type="PROSITE" id="PS51352"/>
    </source>
</evidence>
<evidence type="ECO:0000256" key="3">
    <source>
        <dbReference type="ARBA" id="ARBA00023157"/>
    </source>
</evidence>
<dbReference type="SUPFAM" id="SSF52833">
    <property type="entry name" value="Thioredoxin-like"/>
    <property type="match status" value="1"/>
</dbReference>
<dbReference type="Pfam" id="PF18312">
    <property type="entry name" value="ScsC_N"/>
    <property type="match status" value="1"/>
</dbReference>